<name>A0AAU9IZ90_9CILI</name>
<dbReference type="Proteomes" id="UP001162131">
    <property type="component" value="Unassembled WGS sequence"/>
</dbReference>
<evidence type="ECO:0000313" key="5">
    <source>
        <dbReference type="Proteomes" id="UP001162131"/>
    </source>
</evidence>
<keyword evidence="5" id="KW-1185">Reference proteome</keyword>
<dbReference type="AlphaFoldDB" id="A0AAU9IZ90"/>
<dbReference type="PROSITE" id="PS51017">
    <property type="entry name" value="CCT"/>
    <property type="match status" value="1"/>
</dbReference>
<protein>
    <recommendedName>
        <fullName evidence="3">CCT domain-containing protein</fullName>
    </recommendedName>
</protein>
<comment type="subcellular location">
    <subcellularLocation>
        <location evidence="1">Nucleus</location>
    </subcellularLocation>
</comment>
<evidence type="ECO:0000256" key="1">
    <source>
        <dbReference type="ARBA" id="ARBA00004123"/>
    </source>
</evidence>
<dbReference type="GO" id="GO:0005634">
    <property type="term" value="C:nucleus"/>
    <property type="evidence" value="ECO:0007669"/>
    <property type="project" value="UniProtKB-SubCell"/>
</dbReference>
<keyword evidence="2" id="KW-0539">Nucleus</keyword>
<comment type="caution">
    <text evidence="4">The sequence shown here is derived from an EMBL/GenBank/DDBJ whole genome shotgun (WGS) entry which is preliminary data.</text>
</comment>
<evidence type="ECO:0000259" key="3">
    <source>
        <dbReference type="PROSITE" id="PS51017"/>
    </source>
</evidence>
<dbReference type="InterPro" id="IPR045281">
    <property type="entry name" value="CONSTANS-like"/>
</dbReference>
<gene>
    <name evidence="4" type="ORF">BSTOLATCC_MIC16728</name>
</gene>
<sequence length="157" mass="18556">MEYQSYFDDWEFENQCKGFTQHEQFGSFVNLLCDMDQYLESSIPSDILKLDPEDIPICDPVKIVQTDTKPSENDTKSSETAVKLDITQIPPKAERLSLQQRKEKVEKFLAKRRKRPWHKKFDYSGRRRVAEKRLRIKGRFISKEQAKVLGLDKIQPF</sequence>
<dbReference type="EMBL" id="CAJZBQ010000016">
    <property type="protein sequence ID" value="CAG9316620.1"/>
    <property type="molecule type" value="Genomic_DNA"/>
</dbReference>
<accession>A0AAU9IZ90</accession>
<evidence type="ECO:0000256" key="2">
    <source>
        <dbReference type="ARBA" id="ARBA00023242"/>
    </source>
</evidence>
<dbReference type="Pfam" id="PF06203">
    <property type="entry name" value="CCT"/>
    <property type="match status" value="1"/>
</dbReference>
<dbReference type="PANTHER" id="PTHR31319:SF77">
    <property type="entry name" value="ZINC FINGER PROTEIN CONSTANS-LIKE 4"/>
    <property type="match status" value="1"/>
</dbReference>
<reference evidence="4" key="1">
    <citation type="submission" date="2021-09" db="EMBL/GenBank/DDBJ databases">
        <authorList>
            <consortium name="AG Swart"/>
            <person name="Singh M."/>
            <person name="Singh A."/>
            <person name="Seah K."/>
            <person name="Emmerich C."/>
        </authorList>
    </citation>
    <scope>NUCLEOTIDE SEQUENCE</scope>
    <source>
        <strain evidence="4">ATCC30299</strain>
    </source>
</reference>
<organism evidence="4 5">
    <name type="scientific">Blepharisma stoltei</name>
    <dbReference type="NCBI Taxonomy" id="1481888"/>
    <lineage>
        <taxon>Eukaryota</taxon>
        <taxon>Sar</taxon>
        <taxon>Alveolata</taxon>
        <taxon>Ciliophora</taxon>
        <taxon>Postciliodesmatophora</taxon>
        <taxon>Heterotrichea</taxon>
        <taxon>Heterotrichida</taxon>
        <taxon>Blepharismidae</taxon>
        <taxon>Blepharisma</taxon>
    </lineage>
</organism>
<proteinExistence type="predicted"/>
<dbReference type="InterPro" id="IPR010402">
    <property type="entry name" value="CCT_domain"/>
</dbReference>
<feature type="domain" description="CCT" evidence="3">
    <location>
        <begin position="101"/>
        <end position="143"/>
    </location>
</feature>
<dbReference type="PANTHER" id="PTHR31319">
    <property type="entry name" value="ZINC FINGER PROTEIN CONSTANS-LIKE 4"/>
    <property type="match status" value="1"/>
</dbReference>
<evidence type="ECO:0000313" key="4">
    <source>
        <dbReference type="EMBL" id="CAG9316620.1"/>
    </source>
</evidence>